<feature type="compositionally biased region" description="Basic and acidic residues" evidence="1">
    <location>
        <begin position="58"/>
        <end position="76"/>
    </location>
</feature>
<proteinExistence type="predicted"/>
<feature type="compositionally biased region" description="Polar residues" evidence="1">
    <location>
        <begin position="267"/>
        <end position="280"/>
    </location>
</feature>
<organism evidence="2 3">
    <name type="scientific">Ramalina farinacea</name>
    <dbReference type="NCBI Taxonomy" id="258253"/>
    <lineage>
        <taxon>Eukaryota</taxon>
        <taxon>Fungi</taxon>
        <taxon>Dikarya</taxon>
        <taxon>Ascomycota</taxon>
        <taxon>Pezizomycotina</taxon>
        <taxon>Lecanoromycetes</taxon>
        <taxon>OSLEUM clade</taxon>
        <taxon>Lecanoromycetidae</taxon>
        <taxon>Lecanorales</taxon>
        <taxon>Lecanorineae</taxon>
        <taxon>Ramalinaceae</taxon>
        <taxon>Ramalina</taxon>
    </lineage>
</organism>
<protein>
    <submittedName>
        <fullName evidence="2">Uncharacterized protein</fullName>
    </submittedName>
</protein>
<feature type="compositionally biased region" description="Polar residues" evidence="1">
    <location>
        <begin position="125"/>
        <end position="135"/>
    </location>
</feature>
<keyword evidence="3" id="KW-1185">Reference proteome</keyword>
<feature type="compositionally biased region" description="Polar residues" evidence="1">
    <location>
        <begin position="146"/>
        <end position="159"/>
    </location>
</feature>
<reference evidence="2" key="1">
    <citation type="journal article" date="2023" name="Genome Biol. Evol.">
        <title>First Whole Genome Sequence and Flow Cytometry Genome Size Data for the Lichen-Forming Fungus Ramalina farinacea (Ascomycota).</title>
        <authorList>
            <person name="Llewellyn T."/>
            <person name="Mian S."/>
            <person name="Hill R."/>
            <person name="Leitch I.J."/>
            <person name="Gaya E."/>
        </authorList>
    </citation>
    <scope>NUCLEOTIDE SEQUENCE</scope>
    <source>
        <strain evidence="2">LIQ254RAFAR</strain>
    </source>
</reference>
<dbReference type="EMBL" id="JAPUFD010000003">
    <property type="protein sequence ID" value="MDI1486425.1"/>
    <property type="molecule type" value="Genomic_DNA"/>
</dbReference>
<feature type="compositionally biased region" description="Polar residues" evidence="1">
    <location>
        <begin position="230"/>
        <end position="256"/>
    </location>
</feature>
<dbReference type="AlphaFoldDB" id="A0AA43QLC6"/>
<evidence type="ECO:0000256" key="1">
    <source>
        <dbReference type="SAM" id="MobiDB-lite"/>
    </source>
</evidence>
<sequence>MDGRCQSKYYENVGKILEMQEIRVSPYWKDVQDDTIFRPIVDEGKTRSVEECLEKVQQRLRPQSEEELLHKSRSESRSLAPRSAEAIGMAESLETLERALAEAKAKQAEMIRNRKKIKQRRVSDAQHNQPETAAQSPMVKKEHQSPPFSASPNESAVESRSTEDVLAALGVTGASKPGTAVAGRGHQRPSSTMSPHYPKQQSQQLQGMNGHAQGSPPSKPYAQHFPMAQEIQTPTYSDGSNVHSPDSSRRLYTNGTNGNGPYPYSVEESTMSPTQYQSERSQSHKRSYEQREESSSSEDGSSPRRQEDDILPKHKKRQPQVAAAYR</sequence>
<feature type="compositionally biased region" description="Basic and acidic residues" evidence="1">
    <location>
        <begin position="301"/>
        <end position="312"/>
    </location>
</feature>
<dbReference type="Proteomes" id="UP001161017">
    <property type="component" value="Unassembled WGS sequence"/>
</dbReference>
<name>A0AA43QLC6_9LECA</name>
<feature type="region of interest" description="Disordered" evidence="1">
    <location>
        <begin position="58"/>
        <end position="84"/>
    </location>
</feature>
<accession>A0AA43QLC6</accession>
<gene>
    <name evidence="2" type="ORF">OHK93_005653</name>
</gene>
<feature type="compositionally biased region" description="Polar residues" evidence="1">
    <location>
        <begin position="188"/>
        <end position="207"/>
    </location>
</feature>
<evidence type="ECO:0000313" key="3">
    <source>
        <dbReference type="Proteomes" id="UP001161017"/>
    </source>
</evidence>
<evidence type="ECO:0000313" key="2">
    <source>
        <dbReference type="EMBL" id="MDI1486425.1"/>
    </source>
</evidence>
<comment type="caution">
    <text evidence="2">The sequence shown here is derived from an EMBL/GenBank/DDBJ whole genome shotgun (WGS) entry which is preliminary data.</text>
</comment>
<feature type="region of interest" description="Disordered" evidence="1">
    <location>
        <begin position="116"/>
        <end position="326"/>
    </location>
</feature>